<gene>
    <name evidence="1" type="primary">Contig10674.g11404</name>
    <name evidence="1" type="ORF">STYLEM_10100</name>
</gene>
<accession>A0A078AHV7</accession>
<protein>
    <submittedName>
        <fullName evidence="1">Uncharacterized protein</fullName>
    </submittedName>
</protein>
<dbReference type="InParanoid" id="A0A078AHV7"/>
<proteinExistence type="predicted"/>
<reference evidence="1 2" key="1">
    <citation type="submission" date="2014-06" db="EMBL/GenBank/DDBJ databases">
        <authorList>
            <person name="Swart Estienne"/>
        </authorList>
    </citation>
    <scope>NUCLEOTIDE SEQUENCE [LARGE SCALE GENOMIC DNA]</scope>
    <source>
        <strain evidence="1 2">130c</strain>
    </source>
</reference>
<dbReference type="EMBL" id="CCKQ01009591">
    <property type="protein sequence ID" value="CDW81092.1"/>
    <property type="molecule type" value="Genomic_DNA"/>
</dbReference>
<organism evidence="1 2">
    <name type="scientific">Stylonychia lemnae</name>
    <name type="common">Ciliate</name>
    <dbReference type="NCBI Taxonomy" id="5949"/>
    <lineage>
        <taxon>Eukaryota</taxon>
        <taxon>Sar</taxon>
        <taxon>Alveolata</taxon>
        <taxon>Ciliophora</taxon>
        <taxon>Intramacronucleata</taxon>
        <taxon>Spirotrichea</taxon>
        <taxon>Stichotrichia</taxon>
        <taxon>Sporadotrichida</taxon>
        <taxon>Oxytrichidae</taxon>
        <taxon>Stylonychinae</taxon>
        <taxon>Stylonychia</taxon>
    </lineage>
</organism>
<dbReference type="Proteomes" id="UP000039865">
    <property type="component" value="Unassembled WGS sequence"/>
</dbReference>
<evidence type="ECO:0000313" key="2">
    <source>
        <dbReference type="Proteomes" id="UP000039865"/>
    </source>
</evidence>
<name>A0A078AHV7_STYLE</name>
<dbReference type="AlphaFoldDB" id="A0A078AHV7"/>
<keyword evidence="2" id="KW-1185">Reference proteome</keyword>
<sequence length="174" mass="20610">MWREWQFETRILVMIYGRNEIEDDEGNLSDVKTQYIDVMVSCSVFQIACDDIYLVTFTNLVYKYYDISIEIVEINQNALRDTGMIEFQEYQSATRLDYIDFDLYLKSQLLNKKIYGGFMFTFYVINLKEFDANPSGFTNLYVLIVAIYTYPSIEQTKNGKQNSVNYLIRAREIQ</sequence>
<evidence type="ECO:0000313" key="1">
    <source>
        <dbReference type="EMBL" id="CDW81092.1"/>
    </source>
</evidence>